<feature type="domain" description="ABC3 transporter permease C-terminal" evidence="7">
    <location>
        <begin position="676"/>
        <end position="787"/>
    </location>
</feature>
<organism evidence="9 10">
    <name type="scientific">Sphingobacterium kitahiroshimense</name>
    <dbReference type="NCBI Taxonomy" id="470446"/>
    <lineage>
        <taxon>Bacteria</taxon>
        <taxon>Pseudomonadati</taxon>
        <taxon>Bacteroidota</taxon>
        <taxon>Sphingobacteriia</taxon>
        <taxon>Sphingobacteriales</taxon>
        <taxon>Sphingobacteriaceae</taxon>
        <taxon>Sphingobacterium</taxon>
    </lineage>
</organism>
<dbReference type="InterPro" id="IPR025857">
    <property type="entry name" value="MacB_PCD"/>
</dbReference>
<evidence type="ECO:0000313" key="9">
    <source>
        <dbReference type="EMBL" id="MEN5378183.1"/>
    </source>
</evidence>
<feature type="transmembrane region" description="Helical" evidence="6">
    <location>
        <begin position="372"/>
        <end position="394"/>
    </location>
</feature>
<dbReference type="Proteomes" id="UP001409291">
    <property type="component" value="Unassembled WGS sequence"/>
</dbReference>
<evidence type="ECO:0000256" key="6">
    <source>
        <dbReference type="SAM" id="Phobius"/>
    </source>
</evidence>
<dbReference type="PANTHER" id="PTHR30572">
    <property type="entry name" value="MEMBRANE COMPONENT OF TRANSPORTER-RELATED"/>
    <property type="match status" value="1"/>
</dbReference>
<dbReference type="PANTHER" id="PTHR30572:SF18">
    <property type="entry name" value="ABC-TYPE MACROLIDE FAMILY EXPORT SYSTEM PERMEASE COMPONENT 2"/>
    <property type="match status" value="1"/>
</dbReference>
<dbReference type="EMBL" id="JBDJNQ010000005">
    <property type="protein sequence ID" value="MEN5378183.1"/>
    <property type="molecule type" value="Genomic_DNA"/>
</dbReference>
<dbReference type="InterPro" id="IPR050250">
    <property type="entry name" value="Macrolide_Exporter_MacB"/>
</dbReference>
<keyword evidence="3 6" id="KW-0812">Transmembrane</keyword>
<dbReference type="InterPro" id="IPR003838">
    <property type="entry name" value="ABC3_permease_C"/>
</dbReference>
<comment type="caution">
    <text evidence="9">The sequence shown here is derived from an EMBL/GenBank/DDBJ whole genome shotgun (WGS) entry which is preliminary data.</text>
</comment>
<feature type="transmembrane region" description="Helical" evidence="6">
    <location>
        <begin position="415"/>
        <end position="440"/>
    </location>
</feature>
<dbReference type="Pfam" id="PF02687">
    <property type="entry name" value="FtsX"/>
    <property type="match status" value="2"/>
</dbReference>
<keyword evidence="4 6" id="KW-1133">Transmembrane helix</keyword>
<feature type="domain" description="ABC3 transporter permease C-terminal" evidence="7">
    <location>
        <begin position="285"/>
        <end position="400"/>
    </location>
</feature>
<feature type="domain" description="MacB-like periplasmic core" evidence="8">
    <location>
        <begin position="20"/>
        <end position="229"/>
    </location>
</feature>
<feature type="transmembrane region" description="Helical" evidence="6">
    <location>
        <begin position="277"/>
        <end position="303"/>
    </location>
</feature>
<keyword evidence="2" id="KW-1003">Cell membrane</keyword>
<keyword evidence="10" id="KW-1185">Reference proteome</keyword>
<feature type="transmembrane region" description="Helical" evidence="6">
    <location>
        <begin position="324"/>
        <end position="352"/>
    </location>
</feature>
<name>A0ABV0BVZ8_9SPHI</name>
<gene>
    <name evidence="9" type="ORF">ABE541_13015</name>
</gene>
<evidence type="ECO:0000259" key="8">
    <source>
        <dbReference type="Pfam" id="PF12704"/>
    </source>
</evidence>
<keyword evidence="5 6" id="KW-0472">Membrane</keyword>
<feature type="transmembrane region" description="Helical" evidence="6">
    <location>
        <begin position="676"/>
        <end position="697"/>
    </location>
</feature>
<dbReference type="RefSeq" id="WP_346581440.1">
    <property type="nucleotide sequence ID" value="NZ_JBDJLH010000008.1"/>
</dbReference>
<comment type="subcellular location">
    <subcellularLocation>
        <location evidence="1">Cell membrane</location>
        <topology evidence="1">Multi-pass membrane protein</topology>
    </subcellularLocation>
</comment>
<proteinExistence type="predicted"/>
<feature type="transmembrane region" description="Helical" evidence="6">
    <location>
        <begin position="21"/>
        <end position="42"/>
    </location>
</feature>
<feature type="transmembrane region" description="Helical" evidence="6">
    <location>
        <begin position="717"/>
        <end position="739"/>
    </location>
</feature>
<accession>A0ABV0BVZ8</accession>
<evidence type="ECO:0000256" key="2">
    <source>
        <dbReference type="ARBA" id="ARBA00022475"/>
    </source>
</evidence>
<feature type="transmembrane region" description="Helical" evidence="6">
    <location>
        <begin position="759"/>
        <end position="779"/>
    </location>
</feature>
<evidence type="ECO:0000256" key="5">
    <source>
        <dbReference type="ARBA" id="ARBA00023136"/>
    </source>
</evidence>
<dbReference type="Pfam" id="PF12704">
    <property type="entry name" value="MacB_PCD"/>
    <property type="match status" value="2"/>
</dbReference>
<feature type="domain" description="MacB-like periplasmic core" evidence="8">
    <location>
        <begin position="429"/>
        <end position="640"/>
    </location>
</feature>
<protein>
    <submittedName>
        <fullName evidence="9">FtsX-like permease family protein</fullName>
    </submittedName>
</protein>
<reference evidence="9 10" key="1">
    <citation type="submission" date="2024-04" db="EMBL/GenBank/DDBJ databases">
        <title>WGS of bacteria from Torrens River.</title>
        <authorList>
            <person name="Wyrsch E.R."/>
            <person name="Drigo B."/>
        </authorList>
    </citation>
    <scope>NUCLEOTIDE SEQUENCE [LARGE SCALE GENOMIC DNA]</scope>
    <source>
        <strain evidence="9 10">TWI391</strain>
    </source>
</reference>
<evidence type="ECO:0000259" key="7">
    <source>
        <dbReference type="Pfam" id="PF02687"/>
    </source>
</evidence>
<evidence type="ECO:0000256" key="1">
    <source>
        <dbReference type="ARBA" id="ARBA00004651"/>
    </source>
</evidence>
<evidence type="ECO:0000256" key="3">
    <source>
        <dbReference type="ARBA" id="ARBA00022692"/>
    </source>
</evidence>
<sequence length="796" mass="89537">MIRNYIKIAWRNIRKNKGFSLLNMSGLTIGITCFLLLATYIYHESSYERFFSHADRIAYFSLSYKAPNSPEMVSSSTTPTGLQQTLQSDFPEVEQASRLYPYIQGGLVDIGNQSLKENKLIYADKNVFEILDYDFIEGNKKHVLDEPNQIVLTETLAKKYFPNESAINKTLIIDKVNWKVSGVIADMPSNTQFRFSAILSNQGLARYKEASWNSANDITIGLLKTDQSFQSVQLKLDNLVKDKFSESIKQGYEFGFKVEKLSDIHLHSKTAGTGNILYIYILMALGIALIVLTCINFTNLILANAIERKKEIGVKKVLGAGRKTIFFQFLFECSLMILISLIISLVATWLLLPLFGHFMGVEMQINFWNKPILYIAILTFFIILSLLAGGWPAYSISSSKPISIFRSKLIEKQTGISLSKVLIVFQFCISIFFIICTLFAGQQMEFIQSKNTGLDRSDILVLDGRGWQDKERQLLKDKLSQLNSVKGVTASYDSPVNIQGGYTINEVEGQAPDFSIDVTAIPIEKDFVSVFNIKSIAGSSLSDTDILRASDTVAPENSFIINTLAATAMGWTPKDAIGKKINLNGRKGTVKQVVESFNFKSLHNEITPVVLFPEYGYFGNIFIKLHAGVPTQDALNQIKTIVKEIAPKNNYDYHFLNDDFNQLYLQDQQTTRAMQLFSLITISIACMGLFALSTYTVQQRIKEIGIRKIVGASVIKIVSLLSVDFLRLVVLALAISIPFGWFAMHKWLDNFAYHIELDWWIFILAGGSALLISFLTISYQTVRAAMVNPIDCLRDE</sequence>
<evidence type="ECO:0000313" key="10">
    <source>
        <dbReference type="Proteomes" id="UP001409291"/>
    </source>
</evidence>
<evidence type="ECO:0000256" key="4">
    <source>
        <dbReference type="ARBA" id="ARBA00022989"/>
    </source>
</evidence>